<dbReference type="STRING" id="617002.SAMN05660653_00325"/>
<name>A0A1G6AGX8_9BACT</name>
<dbReference type="EMBL" id="FMXO01000002">
    <property type="protein sequence ID" value="SDB07655.1"/>
    <property type="molecule type" value="Genomic_DNA"/>
</dbReference>
<reference evidence="2 3" key="1">
    <citation type="submission" date="2016-10" db="EMBL/GenBank/DDBJ databases">
        <authorList>
            <person name="de Groot N.N."/>
        </authorList>
    </citation>
    <scope>NUCLEOTIDE SEQUENCE [LARGE SCALE GENOMIC DNA]</scope>
    <source>
        <strain evidence="2 3">ASO4-2</strain>
    </source>
</reference>
<evidence type="ECO:0000313" key="3">
    <source>
        <dbReference type="Proteomes" id="UP000198771"/>
    </source>
</evidence>
<feature type="compositionally biased region" description="Gly residues" evidence="1">
    <location>
        <begin position="151"/>
        <end position="160"/>
    </location>
</feature>
<keyword evidence="3" id="KW-1185">Reference proteome</keyword>
<dbReference type="AlphaFoldDB" id="A0A1G6AGX8"/>
<feature type="region of interest" description="Disordered" evidence="1">
    <location>
        <begin position="133"/>
        <end position="160"/>
    </location>
</feature>
<proteinExistence type="predicted"/>
<organism evidence="2 3">
    <name type="scientific">Desulfonatronum thiosulfatophilum</name>
    <dbReference type="NCBI Taxonomy" id="617002"/>
    <lineage>
        <taxon>Bacteria</taxon>
        <taxon>Pseudomonadati</taxon>
        <taxon>Thermodesulfobacteriota</taxon>
        <taxon>Desulfovibrionia</taxon>
        <taxon>Desulfovibrionales</taxon>
        <taxon>Desulfonatronaceae</taxon>
        <taxon>Desulfonatronum</taxon>
    </lineage>
</organism>
<accession>A0A1G6AGX8</accession>
<evidence type="ECO:0000256" key="1">
    <source>
        <dbReference type="SAM" id="MobiDB-lite"/>
    </source>
</evidence>
<protein>
    <submittedName>
        <fullName evidence="2">Uncharacterized protein</fullName>
    </submittedName>
</protein>
<gene>
    <name evidence="2" type="ORF">SAMN05660653_00325</name>
</gene>
<dbReference type="Proteomes" id="UP000198771">
    <property type="component" value="Unassembled WGS sequence"/>
</dbReference>
<evidence type="ECO:0000313" key="2">
    <source>
        <dbReference type="EMBL" id="SDB07655.1"/>
    </source>
</evidence>
<sequence length="160" mass="17109">MFRDIEMRFQSLEASGSGERCRSCCPQPVLHHVPLLVVLCLLGHLFQGDVWAGQAAGTVAVQAGGGAYIGTGEGTSDTVIRIGPPAGDQAGRIYMDRNPGTGDRVFHVVPPPEKEQPHDVNFGPMWISPEIVLPVPGEPVDSRSRQRGSKHPGGPGKQIR</sequence>